<dbReference type="RefSeq" id="WP_062281410.1">
    <property type="nucleotide sequence ID" value="NZ_DF968181.1"/>
</dbReference>
<dbReference type="AlphaFoldDB" id="A0A0S7BVL8"/>
<dbReference type="Gene3D" id="3.40.50.2300">
    <property type="match status" value="1"/>
</dbReference>
<dbReference type="InterPro" id="IPR001789">
    <property type="entry name" value="Sig_transdc_resp-reg_receiver"/>
</dbReference>
<feature type="domain" description="GGDEF" evidence="3">
    <location>
        <begin position="394"/>
        <end position="529"/>
    </location>
</feature>
<evidence type="ECO:0000259" key="3">
    <source>
        <dbReference type="PROSITE" id="PS50887"/>
    </source>
</evidence>
<dbReference type="InterPro" id="IPR011006">
    <property type="entry name" value="CheY-like_superfamily"/>
</dbReference>
<name>A0A0S7BVL8_9CHLR</name>
<feature type="domain" description="Response regulatory" evidence="2">
    <location>
        <begin position="539"/>
        <end position="655"/>
    </location>
</feature>
<dbReference type="InterPro" id="IPR043128">
    <property type="entry name" value="Rev_trsase/Diguanyl_cyclase"/>
</dbReference>
<dbReference type="SMART" id="SM00267">
    <property type="entry name" value="GGDEF"/>
    <property type="match status" value="1"/>
</dbReference>
<keyword evidence="5" id="KW-1185">Reference proteome</keyword>
<dbReference type="InterPro" id="IPR000160">
    <property type="entry name" value="GGDEF_dom"/>
</dbReference>
<dbReference type="CDD" id="cd07709">
    <property type="entry name" value="flavodiiron_proteins_MBL-fold"/>
    <property type="match status" value="1"/>
</dbReference>
<protein>
    <submittedName>
        <fullName evidence="4">Protein containing response regulator receiver domain</fullName>
    </submittedName>
</protein>
<dbReference type="PATRIC" id="fig|1678840.3.peg.2415"/>
<dbReference type="EMBL" id="DF968181">
    <property type="protein sequence ID" value="GAP41030.1"/>
    <property type="molecule type" value="Genomic_DNA"/>
</dbReference>
<dbReference type="SUPFAM" id="SSF52172">
    <property type="entry name" value="CheY-like"/>
    <property type="match status" value="1"/>
</dbReference>
<comment type="caution">
    <text evidence="1">Lacks conserved residue(s) required for the propagation of feature annotation.</text>
</comment>
<dbReference type="InterPro" id="IPR001279">
    <property type="entry name" value="Metallo-B-lactamas"/>
</dbReference>
<dbReference type="InterPro" id="IPR036866">
    <property type="entry name" value="RibonucZ/Hydroxyglut_hydro"/>
</dbReference>
<dbReference type="PANTHER" id="PTHR43041">
    <property type="entry name" value="HYDROLASE, METALLO-BETA-LACTAMASE SUPERFAMILY"/>
    <property type="match status" value="1"/>
</dbReference>
<dbReference type="OrthoDB" id="9768433at2"/>
<dbReference type="Gene3D" id="3.30.70.270">
    <property type="match status" value="1"/>
</dbReference>
<dbReference type="Gene3D" id="3.60.15.10">
    <property type="entry name" value="Ribonuclease Z/Hydroxyacylglutathione hydrolase-like"/>
    <property type="match status" value="1"/>
</dbReference>
<dbReference type="Pfam" id="PF00990">
    <property type="entry name" value="GGDEF"/>
    <property type="match status" value="1"/>
</dbReference>
<dbReference type="STRING" id="1678840.ATC1_131012"/>
<dbReference type="PROSITE" id="PS50110">
    <property type="entry name" value="RESPONSE_REGULATORY"/>
    <property type="match status" value="1"/>
</dbReference>
<dbReference type="InterPro" id="IPR029787">
    <property type="entry name" value="Nucleotide_cyclase"/>
</dbReference>
<reference evidence="4" key="1">
    <citation type="journal article" date="2015" name="Genome Announc.">
        <title>Draft Genome Sequence of Anaerolineae Strain TC1, a Novel Isolate from a Methanogenic Wastewater Treatment System.</title>
        <authorList>
            <person name="Matsuura N."/>
            <person name="Tourlousse D.M."/>
            <person name="Sun L."/>
            <person name="Toyonaga M."/>
            <person name="Kuroda K."/>
            <person name="Ohashi A."/>
            <person name="Cruz R."/>
            <person name="Yamaguchi T."/>
            <person name="Sekiguchi Y."/>
        </authorList>
    </citation>
    <scope>NUCLEOTIDE SEQUENCE [LARGE SCALE GENOMIC DNA]</scope>
    <source>
        <strain evidence="4">TC1</strain>
    </source>
</reference>
<dbReference type="Pfam" id="PF19583">
    <property type="entry name" value="ODP"/>
    <property type="match status" value="1"/>
</dbReference>
<dbReference type="Proteomes" id="UP000053370">
    <property type="component" value="Unassembled WGS sequence"/>
</dbReference>
<evidence type="ECO:0000256" key="1">
    <source>
        <dbReference type="PROSITE-ProRule" id="PRU00169"/>
    </source>
</evidence>
<dbReference type="Pfam" id="PF00072">
    <property type="entry name" value="Response_reg"/>
    <property type="match status" value="1"/>
</dbReference>
<evidence type="ECO:0000313" key="4">
    <source>
        <dbReference type="EMBL" id="GAP41030.1"/>
    </source>
</evidence>
<organism evidence="4">
    <name type="scientific">Flexilinea flocculi</name>
    <dbReference type="NCBI Taxonomy" id="1678840"/>
    <lineage>
        <taxon>Bacteria</taxon>
        <taxon>Bacillati</taxon>
        <taxon>Chloroflexota</taxon>
        <taxon>Anaerolineae</taxon>
        <taxon>Anaerolineales</taxon>
        <taxon>Anaerolineaceae</taxon>
        <taxon>Flexilinea</taxon>
    </lineage>
</organism>
<sequence>MSYVEVGDKIYIIGDPIAQEGLNCNPYLLIDEGEGILIDPGSVLDFPIVLENLKQLIDIRKISHVILHHQDPDFCSAVPLLEKEGLNAQVVTTWKCQTLVKYYGIQMPYYLIEEHEMQLRLKSGRILSFILTPYLHFAGAFVTYDMKTRSLFSSDLFGSFSYNPTLYADDHYMDKMLSFHEHYMPSNAVLRPVMELISLYQIETIFPQHGSIIREQVYQYIEALKTLECGSFLTPVKKNLMQSGGFTMIFNEVYKRMISIFPSEDVNEIFDTIDGLEFNEQKVITGYRQDWNLLWNSIFNHVQSIKGMVWLGVLFPFVENLCAVFDLQLPEVFSKSLNEILNENDKLKQVNISLDQTIKATNNKLLRCPITGLYNETFFHSLLLNEFGNEDWREIGILALIGIDDFADYIIRFGNQEEQIVLNNLAYLLKENFGENAVYRMDLPDFALYLKGLTRQEVVERLEKIRVKVNKGDYFLGKITISAGVAFPSEIDLNSNSSEIAANQYENLAFERLRTAQLTGKNKICSEGEKGIQTVRKGKILIADTDITNVTLLKTYFEEADLEVMTTDNGIEAKEMAIANLPDVIVSEVILHRLDGFSLREELLNNSTTKDIKTVFLSFKKDETSVKRAIQMGVTHYLSKPFLLAELLGIVESLVQDGKKWN</sequence>
<evidence type="ECO:0000259" key="2">
    <source>
        <dbReference type="PROSITE" id="PS50110"/>
    </source>
</evidence>
<accession>A0A0S7BVL8</accession>
<gene>
    <name evidence="4" type="ORF">ATC1_131012</name>
</gene>
<dbReference type="SUPFAM" id="SSF55073">
    <property type="entry name" value="Nucleotide cyclase"/>
    <property type="match status" value="1"/>
</dbReference>
<evidence type="ECO:0000313" key="5">
    <source>
        <dbReference type="Proteomes" id="UP000053370"/>
    </source>
</evidence>
<dbReference type="SUPFAM" id="SSF56281">
    <property type="entry name" value="Metallo-hydrolase/oxidoreductase"/>
    <property type="match status" value="1"/>
</dbReference>
<dbReference type="SMART" id="SM00448">
    <property type="entry name" value="REC"/>
    <property type="match status" value="1"/>
</dbReference>
<proteinExistence type="predicted"/>
<dbReference type="GO" id="GO:0000160">
    <property type="term" value="P:phosphorelay signal transduction system"/>
    <property type="evidence" value="ECO:0007669"/>
    <property type="project" value="InterPro"/>
</dbReference>
<dbReference type="SMART" id="SM00849">
    <property type="entry name" value="Lactamase_B"/>
    <property type="match status" value="1"/>
</dbReference>
<dbReference type="InterPro" id="IPR045761">
    <property type="entry name" value="ODP_dom"/>
</dbReference>
<dbReference type="PANTHER" id="PTHR43041:SF1">
    <property type="entry name" value="METALLO-BETA-LACTAMASE DOMAIN-CONTAINING PROTEIN"/>
    <property type="match status" value="1"/>
</dbReference>
<dbReference type="PROSITE" id="PS50887">
    <property type="entry name" value="GGDEF"/>
    <property type="match status" value="1"/>
</dbReference>